<evidence type="ECO:0000313" key="15">
    <source>
        <dbReference type="EMBL" id="MSS45723.1"/>
    </source>
</evidence>
<dbReference type="SUPFAM" id="SSF53271">
    <property type="entry name" value="PRTase-like"/>
    <property type="match status" value="1"/>
</dbReference>
<dbReference type="InterPro" id="IPR029057">
    <property type="entry name" value="PRTase-like"/>
</dbReference>
<dbReference type="NCBIfam" id="TIGR00614">
    <property type="entry name" value="recQ_fam"/>
    <property type="match status" value="1"/>
</dbReference>
<dbReference type="GO" id="GO:0046872">
    <property type="term" value="F:metal ion binding"/>
    <property type="evidence" value="ECO:0007669"/>
    <property type="project" value="UniProtKB-KW"/>
</dbReference>
<comment type="catalytic activity">
    <reaction evidence="9">
        <text>Couples ATP hydrolysis with the unwinding of duplex DNA by translocating in the 3'-5' direction.</text>
        <dbReference type="EC" id="5.6.2.4"/>
    </reaction>
</comment>
<evidence type="ECO:0000256" key="8">
    <source>
        <dbReference type="ARBA" id="ARBA00023235"/>
    </source>
</evidence>
<evidence type="ECO:0000256" key="3">
    <source>
        <dbReference type="ARBA" id="ARBA00022741"/>
    </source>
</evidence>
<dbReference type="InterPro" id="IPR027417">
    <property type="entry name" value="P-loop_NTPase"/>
</dbReference>
<dbReference type="InterPro" id="IPR011545">
    <property type="entry name" value="DEAD/DEAH_box_helicase_dom"/>
</dbReference>
<keyword evidence="16" id="KW-1185">Reference proteome</keyword>
<dbReference type="InterPro" id="IPR001650">
    <property type="entry name" value="Helicase_C-like"/>
</dbReference>
<evidence type="ECO:0000256" key="5">
    <source>
        <dbReference type="ARBA" id="ARBA00022806"/>
    </source>
</evidence>
<evidence type="ECO:0000256" key="1">
    <source>
        <dbReference type="ARBA" id="ARBA00005446"/>
    </source>
</evidence>
<evidence type="ECO:0000313" key="16">
    <source>
        <dbReference type="Proteomes" id="UP000466104"/>
    </source>
</evidence>
<keyword evidence="2" id="KW-0479">Metal-binding</keyword>
<dbReference type="InterPro" id="IPR000836">
    <property type="entry name" value="PRTase_dom"/>
</dbReference>
<comment type="caution">
    <text evidence="15">The sequence shown here is derived from an EMBL/GenBank/DDBJ whole genome shotgun (WGS) entry which is preliminary data.</text>
</comment>
<accession>A0A7K0J7A2</accession>
<dbReference type="RefSeq" id="WP_154563056.1">
    <property type="nucleotide sequence ID" value="NZ_VUMG01000002.1"/>
</dbReference>
<dbReference type="InterPro" id="IPR014001">
    <property type="entry name" value="Helicase_ATP-bd"/>
</dbReference>
<dbReference type="GO" id="GO:0005737">
    <property type="term" value="C:cytoplasm"/>
    <property type="evidence" value="ECO:0007669"/>
    <property type="project" value="TreeGrafter"/>
</dbReference>
<dbReference type="GO" id="GO:0009378">
    <property type="term" value="F:four-way junction helicase activity"/>
    <property type="evidence" value="ECO:0007669"/>
    <property type="project" value="TreeGrafter"/>
</dbReference>
<keyword evidence="6" id="KW-0067">ATP-binding</keyword>
<evidence type="ECO:0000256" key="10">
    <source>
        <dbReference type="ARBA" id="ARBA00034808"/>
    </source>
</evidence>
<keyword evidence="5 15" id="KW-0347">Helicase</keyword>
<dbReference type="GO" id="GO:0003677">
    <property type="term" value="F:DNA binding"/>
    <property type="evidence" value="ECO:0007669"/>
    <property type="project" value="UniProtKB-KW"/>
</dbReference>
<feature type="domain" description="Helicase C-terminal" evidence="14">
    <location>
        <begin position="246"/>
        <end position="409"/>
    </location>
</feature>
<evidence type="ECO:0000256" key="7">
    <source>
        <dbReference type="ARBA" id="ARBA00023125"/>
    </source>
</evidence>
<evidence type="ECO:0000259" key="14">
    <source>
        <dbReference type="PROSITE" id="PS51194"/>
    </source>
</evidence>
<dbReference type="Pfam" id="PF00271">
    <property type="entry name" value="Helicase_C"/>
    <property type="match status" value="1"/>
</dbReference>
<dbReference type="InterPro" id="IPR004589">
    <property type="entry name" value="DNA_helicase_ATP-dep_RecQ"/>
</dbReference>
<dbReference type="Gene3D" id="3.40.50.2020">
    <property type="match status" value="1"/>
</dbReference>
<dbReference type="GO" id="GO:0043138">
    <property type="term" value="F:3'-5' DNA helicase activity"/>
    <property type="evidence" value="ECO:0007669"/>
    <property type="project" value="UniProtKB-EC"/>
</dbReference>
<comment type="similarity">
    <text evidence="1">Belongs to the helicase family. RecQ subfamily.</text>
</comment>
<keyword evidence="4 15" id="KW-0378">Hydrolase</keyword>
<dbReference type="GO" id="GO:0005524">
    <property type="term" value="F:ATP binding"/>
    <property type="evidence" value="ECO:0007669"/>
    <property type="project" value="UniProtKB-KW"/>
</dbReference>
<dbReference type="GO" id="GO:0043590">
    <property type="term" value="C:bacterial nucleoid"/>
    <property type="evidence" value="ECO:0007669"/>
    <property type="project" value="TreeGrafter"/>
</dbReference>
<dbReference type="PROSITE" id="PS51192">
    <property type="entry name" value="HELICASE_ATP_BIND_1"/>
    <property type="match status" value="1"/>
</dbReference>
<dbReference type="SMART" id="SM00490">
    <property type="entry name" value="HELICc"/>
    <property type="match status" value="1"/>
</dbReference>
<dbReference type="Proteomes" id="UP000466104">
    <property type="component" value="Unassembled WGS sequence"/>
</dbReference>
<feature type="domain" description="Helicase ATP-binding" evidence="13">
    <location>
        <begin position="42"/>
        <end position="206"/>
    </location>
</feature>
<dbReference type="GO" id="GO:0006281">
    <property type="term" value="P:DNA repair"/>
    <property type="evidence" value="ECO:0007669"/>
    <property type="project" value="TreeGrafter"/>
</dbReference>
<evidence type="ECO:0000256" key="2">
    <source>
        <dbReference type="ARBA" id="ARBA00022723"/>
    </source>
</evidence>
<dbReference type="InterPro" id="IPR032284">
    <property type="entry name" value="RecQ_Zn-bd"/>
</dbReference>
<evidence type="ECO:0000259" key="13">
    <source>
        <dbReference type="PROSITE" id="PS51192"/>
    </source>
</evidence>
<evidence type="ECO:0000256" key="12">
    <source>
        <dbReference type="ARBA" id="ARBA00044550"/>
    </source>
</evidence>
<evidence type="ECO:0000256" key="6">
    <source>
        <dbReference type="ARBA" id="ARBA00022840"/>
    </source>
</evidence>
<proteinExistence type="inferred from homology"/>
<sequence length="716" mass="78063">MTTYTDAVVSGTDLHARGLAILRRLVGRNDADFHPGQWEAIEALVAHHRRALVVQRTGWGKSAVYFVAALLQRAIGCGPTLIVSPLIALMRDQVAAAQRAGVRAAAISSANATEWPDIARRLDADDLDVLLISPERLVNPTFASRQLPELIQRMGMLVIDEAHCISDWGHDFRPDYRRIRDLVSALPLTIPVLATTATANSRVVQDVAEQIAPSADDVFILRGPLARDSLRLGVLTLPQPSDRFGWLIQHLDELPGSGIIYCLTVSTAEDTARTLAMAGHNVRAYTGRTDAETRTELEEALRDNRVKALVATSALGMGFGKPDLGFVVHLGAPSSPIAYYQQVGRAGRATDNADILLLPGSEDPDIWTYFATATMPTQERADGVLRALSGGQALSVPALETRVDLRRSQLELLLKVMAVDGSVVKVKDGWQATGKQWVYDAERYERIDQARHKEQQAMLNYEHSTTCRMAYLTEQLDDPSATACGRCDVCAGTWYPTEVNQSASARATESLNRVGVPVEPRTTWPSGMDSLHVALKGRISAEEIAEEGRVIARLSDIGWGSALRALLRFDENGVPVDTDITPALAQACLRVLAEWEWDQRPAAVVRIPSITRPHLIDSLASGISRIGQLQDLGWLDLAQGAARRQSSTNSAYRLRDVHDRFSVGPELMSRLSHLGGASILLVDDIISSRWTMTVAARLLRRAGAGRVLPLALALSG</sequence>
<dbReference type="GO" id="GO:0016787">
    <property type="term" value="F:hydrolase activity"/>
    <property type="evidence" value="ECO:0007669"/>
    <property type="project" value="UniProtKB-KW"/>
</dbReference>
<dbReference type="GO" id="GO:0030894">
    <property type="term" value="C:replisome"/>
    <property type="evidence" value="ECO:0007669"/>
    <property type="project" value="TreeGrafter"/>
</dbReference>
<protein>
    <recommendedName>
        <fullName evidence="11">ATP-dependent DNA helicase RecQ</fullName>
        <ecNumber evidence="10">5.6.2.4</ecNumber>
    </recommendedName>
    <alternativeName>
        <fullName evidence="12">DNA 3'-5' helicase RecQ</fullName>
    </alternativeName>
</protein>
<dbReference type="EC" id="5.6.2.4" evidence="10"/>
<dbReference type="AlphaFoldDB" id="A0A7K0J7A2"/>
<dbReference type="PANTHER" id="PTHR13710:SF105">
    <property type="entry name" value="ATP-DEPENDENT DNA HELICASE Q1"/>
    <property type="match status" value="1"/>
</dbReference>
<keyword evidence="8" id="KW-0413">Isomerase</keyword>
<name>A0A7K0J7A2_9ACTN</name>
<organism evidence="15 16">
    <name type="scientific">Cutibacterium porci</name>
    <dbReference type="NCBI Taxonomy" id="2605781"/>
    <lineage>
        <taxon>Bacteria</taxon>
        <taxon>Bacillati</taxon>
        <taxon>Actinomycetota</taxon>
        <taxon>Actinomycetes</taxon>
        <taxon>Propionibacteriales</taxon>
        <taxon>Propionibacteriaceae</taxon>
        <taxon>Cutibacterium</taxon>
    </lineage>
</organism>
<dbReference type="GO" id="GO:0006310">
    <property type="term" value="P:DNA recombination"/>
    <property type="evidence" value="ECO:0007669"/>
    <property type="project" value="InterPro"/>
</dbReference>
<keyword evidence="7" id="KW-0238">DNA-binding</keyword>
<evidence type="ECO:0000256" key="9">
    <source>
        <dbReference type="ARBA" id="ARBA00034617"/>
    </source>
</evidence>
<dbReference type="SUPFAM" id="SSF52540">
    <property type="entry name" value="P-loop containing nucleoside triphosphate hydrolases"/>
    <property type="match status" value="1"/>
</dbReference>
<gene>
    <name evidence="15" type="ORF">FYJ43_06640</name>
</gene>
<dbReference type="PANTHER" id="PTHR13710">
    <property type="entry name" value="DNA HELICASE RECQ FAMILY MEMBER"/>
    <property type="match status" value="1"/>
</dbReference>
<dbReference type="EMBL" id="VUMG01000002">
    <property type="protein sequence ID" value="MSS45723.1"/>
    <property type="molecule type" value="Genomic_DNA"/>
</dbReference>
<dbReference type="Pfam" id="PF00270">
    <property type="entry name" value="DEAD"/>
    <property type="match status" value="1"/>
</dbReference>
<evidence type="ECO:0000256" key="11">
    <source>
        <dbReference type="ARBA" id="ARBA00044535"/>
    </source>
</evidence>
<dbReference type="PROSITE" id="PS51194">
    <property type="entry name" value="HELICASE_CTER"/>
    <property type="match status" value="1"/>
</dbReference>
<dbReference type="Gene3D" id="3.40.50.300">
    <property type="entry name" value="P-loop containing nucleotide triphosphate hydrolases"/>
    <property type="match status" value="2"/>
</dbReference>
<dbReference type="Pfam" id="PF16124">
    <property type="entry name" value="RecQ_Zn_bind"/>
    <property type="match status" value="1"/>
</dbReference>
<evidence type="ECO:0000256" key="4">
    <source>
        <dbReference type="ARBA" id="ARBA00022801"/>
    </source>
</evidence>
<keyword evidence="3" id="KW-0547">Nucleotide-binding</keyword>
<dbReference type="SMART" id="SM00487">
    <property type="entry name" value="DEXDc"/>
    <property type="match status" value="1"/>
</dbReference>
<reference evidence="15 16" key="1">
    <citation type="submission" date="2019-08" db="EMBL/GenBank/DDBJ databases">
        <title>In-depth cultivation of the pig gut microbiome towards novel bacterial diversity and tailored functional studies.</title>
        <authorList>
            <person name="Wylensek D."/>
            <person name="Hitch T.C.A."/>
            <person name="Clavel T."/>
        </authorList>
    </citation>
    <scope>NUCLEOTIDE SEQUENCE [LARGE SCALE GENOMIC DNA]</scope>
    <source>
        <strain evidence="15 16">WCA-380-WT-3A</strain>
    </source>
</reference>
<dbReference type="CDD" id="cd06223">
    <property type="entry name" value="PRTases_typeI"/>
    <property type="match status" value="1"/>
</dbReference>